<proteinExistence type="predicted"/>
<dbReference type="AlphaFoldDB" id="A0A0F8Z8G7"/>
<gene>
    <name evidence="1" type="ORF">LCGC14_3001510</name>
</gene>
<sequence length="40" mass="4465">PSNTLPKLDFEEDIDGFLWIKPPTWGVNANGVVGYGRFIT</sequence>
<feature type="non-terminal residue" evidence="1">
    <location>
        <position position="1"/>
    </location>
</feature>
<organism evidence="1">
    <name type="scientific">marine sediment metagenome</name>
    <dbReference type="NCBI Taxonomy" id="412755"/>
    <lineage>
        <taxon>unclassified sequences</taxon>
        <taxon>metagenomes</taxon>
        <taxon>ecological metagenomes</taxon>
    </lineage>
</organism>
<dbReference type="EMBL" id="LAZR01061860">
    <property type="protein sequence ID" value="KKK62719.1"/>
    <property type="molecule type" value="Genomic_DNA"/>
</dbReference>
<name>A0A0F8Z8G7_9ZZZZ</name>
<evidence type="ECO:0000313" key="1">
    <source>
        <dbReference type="EMBL" id="KKK62719.1"/>
    </source>
</evidence>
<comment type="caution">
    <text evidence="1">The sequence shown here is derived from an EMBL/GenBank/DDBJ whole genome shotgun (WGS) entry which is preliminary data.</text>
</comment>
<accession>A0A0F8Z8G7</accession>
<protein>
    <submittedName>
        <fullName evidence="1">Uncharacterized protein</fullName>
    </submittedName>
</protein>
<reference evidence="1" key="1">
    <citation type="journal article" date="2015" name="Nature">
        <title>Complex archaea that bridge the gap between prokaryotes and eukaryotes.</title>
        <authorList>
            <person name="Spang A."/>
            <person name="Saw J.H."/>
            <person name="Jorgensen S.L."/>
            <person name="Zaremba-Niedzwiedzka K."/>
            <person name="Martijn J."/>
            <person name="Lind A.E."/>
            <person name="van Eijk R."/>
            <person name="Schleper C."/>
            <person name="Guy L."/>
            <person name="Ettema T.J."/>
        </authorList>
    </citation>
    <scope>NUCLEOTIDE SEQUENCE</scope>
</reference>